<gene>
    <name evidence="2" type="ORF">DPMN_045806</name>
</gene>
<protein>
    <submittedName>
        <fullName evidence="2">Uncharacterized protein</fullName>
    </submittedName>
</protein>
<reference evidence="2" key="1">
    <citation type="journal article" date="2019" name="bioRxiv">
        <title>The Genome of the Zebra Mussel, Dreissena polymorpha: A Resource for Invasive Species Research.</title>
        <authorList>
            <person name="McCartney M.A."/>
            <person name="Auch B."/>
            <person name="Kono T."/>
            <person name="Mallez S."/>
            <person name="Zhang Y."/>
            <person name="Obille A."/>
            <person name="Becker A."/>
            <person name="Abrahante J.E."/>
            <person name="Garbe J."/>
            <person name="Badalamenti J.P."/>
            <person name="Herman A."/>
            <person name="Mangelson H."/>
            <person name="Liachko I."/>
            <person name="Sullivan S."/>
            <person name="Sone E.D."/>
            <person name="Koren S."/>
            <person name="Silverstein K.A.T."/>
            <person name="Beckman K.B."/>
            <person name="Gohl D.M."/>
        </authorList>
    </citation>
    <scope>NUCLEOTIDE SEQUENCE</scope>
    <source>
        <strain evidence="2">Duluth1</strain>
        <tissue evidence="2">Whole animal</tissue>
    </source>
</reference>
<keyword evidence="3" id="KW-1185">Reference proteome</keyword>
<evidence type="ECO:0000313" key="3">
    <source>
        <dbReference type="Proteomes" id="UP000828390"/>
    </source>
</evidence>
<feature type="compositionally biased region" description="Low complexity" evidence="1">
    <location>
        <begin position="35"/>
        <end position="51"/>
    </location>
</feature>
<feature type="region of interest" description="Disordered" evidence="1">
    <location>
        <begin position="24"/>
        <end position="58"/>
    </location>
</feature>
<comment type="caution">
    <text evidence="2">The sequence shown here is derived from an EMBL/GenBank/DDBJ whole genome shotgun (WGS) entry which is preliminary data.</text>
</comment>
<dbReference type="Proteomes" id="UP000828390">
    <property type="component" value="Unassembled WGS sequence"/>
</dbReference>
<proteinExistence type="predicted"/>
<accession>A0A9D4D6Z9</accession>
<name>A0A9D4D6Z9_DREPO</name>
<evidence type="ECO:0000256" key="1">
    <source>
        <dbReference type="SAM" id="MobiDB-lite"/>
    </source>
</evidence>
<dbReference type="EMBL" id="JAIWYP010000011">
    <property type="protein sequence ID" value="KAH3739159.1"/>
    <property type="molecule type" value="Genomic_DNA"/>
</dbReference>
<reference evidence="2" key="2">
    <citation type="submission" date="2020-11" db="EMBL/GenBank/DDBJ databases">
        <authorList>
            <person name="McCartney M.A."/>
            <person name="Auch B."/>
            <person name="Kono T."/>
            <person name="Mallez S."/>
            <person name="Becker A."/>
            <person name="Gohl D.M."/>
            <person name="Silverstein K.A.T."/>
            <person name="Koren S."/>
            <person name="Bechman K.B."/>
            <person name="Herman A."/>
            <person name="Abrahante J.E."/>
            <person name="Garbe J."/>
        </authorList>
    </citation>
    <scope>NUCLEOTIDE SEQUENCE</scope>
    <source>
        <strain evidence="2">Duluth1</strain>
        <tissue evidence="2">Whole animal</tissue>
    </source>
</reference>
<sequence>MHNRHQVKTTLHLDYRLDLNLTRSKQNGRDTVDLTRTSGTTASKGASASTSPHLTKWR</sequence>
<organism evidence="2 3">
    <name type="scientific">Dreissena polymorpha</name>
    <name type="common">Zebra mussel</name>
    <name type="synonym">Mytilus polymorpha</name>
    <dbReference type="NCBI Taxonomy" id="45954"/>
    <lineage>
        <taxon>Eukaryota</taxon>
        <taxon>Metazoa</taxon>
        <taxon>Spiralia</taxon>
        <taxon>Lophotrochozoa</taxon>
        <taxon>Mollusca</taxon>
        <taxon>Bivalvia</taxon>
        <taxon>Autobranchia</taxon>
        <taxon>Heteroconchia</taxon>
        <taxon>Euheterodonta</taxon>
        <taxon>Imparidentia</taxon>
        <taxon>Neoheterodontei</taxon>
        <taxon>Myida</taxon>
        <taxon>Dreissenoidea</taxon>
        <taxon>Dreissenidae</taxon>
        <taxon>Dreissena</taxon>
    </lineage>
</organism>
<dbReference type="AlphaFoldDB" id="A0A9D4D6Z9"/>
<evidence type="ECO:0000313" key="2">
    <source>
        <dbReference type="EMBL" id="KAH3739159.1"/>
    </source>
</evidence>